<dbReference type="Proteomes" id="UP001595887">
    <property type="component" value="Unassembled WGS sequence"/>
</dbReference>
<dbReference type="InterPro" id="IPR032466">
    <property type="entry name" value="Metal_Hydrolase"/>
</dbReference>
<feature type="domain" description="Amidohydrolase 3" evidence="2">
    <location>
        <begin position="72"/>
        <end position="546"/>
    </location>
</feature>
<name>A0ABV8RI80_9SPHN</name>
<comment type="caution">
    <text evidence="3">The sequence shown here is derived from an EMBL/GenBank/DDBJ whole genome shotgun (WGS) entry which is preliminary data.</text>
</comment>
<sequence length="568" mass="60696">MKWPITSAALALCLLAAPAHADGLIDNVNGITLDEDGKVVRFTALLIDRDGKVSQLLTRKDKPPKQLDYKTDGKGMTMLPGLIDAHGHVMGTGFQALTLDLSDTSSLAEAQAAIAAYAAKYPDRRWIIGGGWNQEKWGLGRFPTAADLDSVVADRPVLLERVDGHASWANSRAMEIAGITPATKSPDGGRIEKADGKPIGVFIDAASGLIQKFVPTPKPAERDLALAKAQEILLSQGITAIADMGTTIDDWQSYRRAGDDGWLSIRIFGYAGGIDNMVAIAGPRPTPWLYDDKLRLGGVKLYLDGALGSRGAALKAPYADAPKEKGLQFLASAELRNLMVRAVMDGFQPAVHAIGDAANAEVINAVEELSDTFTGDRRWRIEHAQIVDPVDLPRLGRHGIISSMQPVHQTSDRLMAEARLGPDRLGGAYAWQSILKAGGKLALGSDVPVEPANPFAGIAAAITREDANGAPFGGWRPQERLTREQALAGFTTGGAYAAFAEGKVGRLATGYRADFILINTDPLLASPRDIRATIVEETWVGGRPVYKRSAVKSGNEDSQDKTITGEGR</sequence>
<reference evidence="4" key="1">
    <citation type="journal article" date="2019" name="Int. J. Syst. Evol. Microbiol.">
        <title>The Global Catalogue of Microorganisms (GCM) 10K type strain sequencing project: providing services to taxonomists for standard genome sequencing and annotation.</title>
        <authorList>
            <consortium name="The Broad Institute Genomics Platform"/>
            <consortium name="The Broad Institute Genome Sequencing Center for Infectious Disease"/>
            <person name="Wu L."/>
            <person name="Ma J."/>
        </authorList>
    </citation>
    <scope>NUCLEOTIDE SEQUENCE [LARGE SCALE GENOMIC DNA]</scope>
    <source>
        <strain evidence="4">CECT 8531</strain>
    </source>
</reference>
<dbReference type="InterPro" id="IPR033932">
    <property type="entry name" value="YtcJ-like"/>
</dbReference>
<evidence type="ECO:0000313" key="4">
    <source>
        <dbReference type="Proteomes" id="UP001595887"/>
    </source>
</evidence>
<dbReference type="PANTHER" id="PTHR22642">
    <property type="entry name" value="IMIDAZOLONEPROPIONASE"/>
    <property type="match status" value="1"/>
</dbReference>
<dbReference type="EMBL" id="JBHSDH010000013">
    <property type="protein sequence ID" value="MFC4292899.1"/>
    <property type="molecule type" value="Genomic_DNA"/>
</dbReference>
<keyword evidence="3" id="KW-0378">Hydrolase</keyword>
<organism evidence="3 4">
    <name type="scientific">Sphingorhabdus arenilitoris</name>
    <dbReference type="NCBI Taxonomy" id="1490041"/>
    <lineage>
        <taxon>Bacteria</taxon>
        <taxon>Pseudomonadati</taxon>
        <taxon>Pseudomonadota</taxon>
        <taxon>Alphaproteobacteria</taxon>
        <taxon>Sphingomonadales</taxon>
        <taxon>Sphingomonadaceae</taxon>
        <taxon>Sphingorhabdus</taxon>
    </lineage>
</organism>
<dbReference type="SUPFAM" id="SSF51338">
    <property type="entry name" value="Composite domain of metallo-dependent hydrolases"/>
    <property type="match status" value="1"/>
</dbReference>
<keyword evidence="1" id="KW-0732">Signal</keyword>
<dbReference type="InterPro" id="IPR013108">
    <property type="entry name" value="Amidohydro_3"/>
</dbReference>
<dbReference type="RefSeq" id="WP_381423964.1">
    <property type="nucleotide sequence ID" value="NZ_JBHSDH010000013.1"/>
</dbReference>
<evidence type="ECO:0000256" key="1">
    <source>
        <dbReference type="SAM" id="SignalP"/>
    </source>
</evidence>
<dbReference type="Gene3D" id="2.30.40.10">
    <property type="entry name" value="Urease, subunit C, domain 1"/>
    <property type="match status" value="1"/>
</dbReference>
<dbReference type="EC" id="3.5.-.-" evidence="3"/>
<dbReference type="CDD" id="cd01300">
    <property type="entry name" value="YtcJ_like"/>
    <property type="match status" value="1"/>
</dbReference>
<dbReference type="Pfam" id="PF07969">
    <property type="entry name" value="Amidohydro_3"/>
    <property type="match status" value="1"/>
</dbReference>
<keyword evidence="4" id="KW-1185">Reference proteome</keyword>
<evidence type="ECO:0000259" key="2">
    <source>
        <dbReference type="Pfam" id="PF07969"/>
    </source>
</evidence>
<gene>
    <name evidence="3" type="ORF">ACFOWX_10790</name>
</gene>
<dbReference type="InterPro" id="IPR011059">
    <property type="entry name" value="Metal-dep_hydrolase_composite"/>
</dbReference>
<dbReference type="Gene3D" id="3.10.310.70">
    <property type="match status" value="1"/>
</dbReference>
<dbReference type="PANTHER" id="PTHR22642:SF2">
    <property type="entry name" value="PROTEIN LONG AFTER FAR-RED 3"/>
    <property type="match status" value="1"/>
</dbReference>
<dbReference type="SUPFAM" id="SSF51556">
    <property type="entry name" value="Metallo-dependent hydrolases"/>
    <property type="match status" value="1"/>
</dbReference>
<feature type="chain" id="PRO_5045534678" evidence="1">
    <location>
        <begin position="22"/>
        <end position="568"/>
    </location>
</feature>
<dbReference type="GO" id="GO:0016787">
    <property type="term" value="F:hydrolase activity"/>
    <property type="evidence" value="ECO:0007669"/>
    <property type="project" value="UniProtKB-KW"/>
</dbReference>
<dbReference type="Gene3D" id="3.20.20.140">
    <property type="entry name" value="Metal-dependent hydrolases"/>
    <property type="match status" value="1"/>
</dbReference>
<protein>
    <submittedName>
        <fullName evidence="3">Amidohydrolase</fullName>
        <ecNumber evidence="3">3.5.-.-</ecNumber>
    </submittedName>
</protein>
<accession>A0ABV8RI80</accession>
<proteinExistence type="predicted"/>
<feature type="signal peptide" evidence="1">
    <location>
        <begin position="1"/>
        <end position="21"/>
    </location>
</feature>
<evidence type="ECO:0000313" key="3">
    <source>
        <dbReference type="EMBL" id="MFC4292899.1"/>
    </source>
</evidence>